<reference evidence="9" key="1">
    <citation type="submission" date="2019-04" db="EMBL/GenBank/DDBJ databases">
        <title>Evolution of Biomass-Degrading Anaerobic Consortia Revealed by Metagenomics.</title>
        <authorList>
            <person name="Peng X."/>
        </authorList>
    </citation>
    <scope>NUCLEOTIDE SEQUENCE</scope>
    <source>
        <strain evidence="9">SIG551</strain>
    </source>
</reference>
<organism evidence="9 10">
    <name type="scientific">Faecalispora sporosphaeroides</name>
    <dbReference type="NCBI Taxonomy" id="1549"/>
    <lineage>
        <taxon>Bacteria</taxon>
        <taxon>Bacillati</taxon>
        <taxon>Bacillota</taxon>
        <taxon>Clostridia</taxon>
        <taxon>Eubacteriales</taxon>
        <taxon>Oscillospiraceae</taxon>
        <taxon>Faecalispora</taxon>
    </lineage>
</organism>
<evidence type="ECO:0000313" key="9">
    <source>
        <dbReference type="EMBL" id="MBE6834256.1"/>
    </source>
</evidence>
<comment type="catalytic activity">
    <reaction evidence="7">
        <text>L-tyrosyl-[protein] + ATP = O-(5'-adenylyl)-L-tyrosyl-[protein] + diphosphate</text>
        <dbReference type="Rhea" id="RHEA:54288"/>
        <dbReference type="Rhea" id="RHEA-COMP:10136"/>
        <dbReference type="Rhea" id="RHEA-COMP:13846"/>
        <dbReference type="ChEBI" id="CHEBI:30616"/>
        <dbReference type="ChEBI" id="CHEBI:33019"/>
        <dbReference type="ChEBI" id="CHEBI:46858"/>
        <dbReference type="ChEBI" id="CHEBI:83624"/>
        <dbReference type="EC" id="2.7.7.108"/>
    </reaction>
</comment>
<evidence type="ECO:0000256" key="5">
    <source>
        <dbReference type="ARBA" id="ARBA00034531"/>
    </source>
</evidence>
<evidence type="ECO:0000313" key="10">
    <source>
        <dbReference type="Proteomes" id="UP000754750"/>
    </source>
</evidence>
<sequence length="237" mass="27910">MNKEYQFEYEWDSKYCYPHSFILINKLGITERDALNEAEREITSTRILQLKEEPIQGQFDLQHLQKIHHFIFQDIYDWAGELRTVNIAKGNQFCNCMYLESGFEPIYKQLKNEHFLIGSDSDFISKKLAYYLGELNVIHPFREGNGRAQRVYMESLAHISGHHIDFSNVTTNEMIQASADAFNCNYNKMTEIFEKITTPITIEEQLQHIHKIMPQATKYLPEISNECDLNEEMDMSF</sequence>
<evidence type="ECO:0000256" key="4">
    <source>
        <dbReference type="ARBA" id="ARBA00022840"/>
    </source>
</evidence>
<evidence type="ECO:0000256" key="1">
    <source>
        <dbReference type="ARBA" id="ARBA00022679"/>
    </source>
</evidence>
<evidence type="ECO:0000256" key="7">
    <source>
        <dbReference type="ARBA" id="ARBA00048696"/>
    </source>
</evidence>
<comment type="catalytic activity">
    <reaction evidence="6">
        <text>L-threonyl-[protein] + ATP = 3-O-(5'-adenylyl)-L-threonyl-[protein] + diphosphate</text>
        <dbReference type="Rhea" id="RHEA:54292"/>
        <dbReference type="Rhea" id="RHEA-COMP:11060"/>
        <dbReference type="Rhea" id="RHEA-COMP:13847"/>
        <dbReference type="ChEBI" id="CHEBI:30013"/>
        <dbReference type="ChEBI" id="CHEBI:30616"/>
        <dbReference type="ChEBI" id="CHEBI:33019"/>
        <dbReference type="ChEBI" id="CHEBI:138113"/>
        <dbReference type="EC" id="2.7.7.108"/>
    </reaction>
</comment>
<dbReference type="GO" id="GO:0005524">
    <property type="term" value="F:ATP binding"/>
    <property type="evidence" value="ECO:0007669"/>
    <property type="project" value="UniProtKB-KW"/>
</dbReference>
<dbReference type="GO" id="GO:0070733">
    <property type="term" value="F:AMPylase activity"/>
    <property type="evidence" value="ECO:0007669"/>
    <property type="project" value="UniProtKB-EC"/>
</dbReference>
<dbReference type="EMBL" id="SVNY01000006">
    <property type="protein sequence ID" value="MBE6834256.1"/>
    <property type="molecule type" value="Genomic_DNA"/>
</dbReference>
<dbReference type="RefSeq" id="WP_326840768.1">
    <property type="nucleotide sequence ID" value="NZ_SVNY01000006.1"/>
</dbReference>
<evidence type="ECO:0000256" key="2">
    <source>
        <dbReference type="ARBA" id="ARBA00022695"/>
    </source>
</evidence>
<keyword evidence="3" id="KW-0547">Nucleotide-binding</keyword>
<evidence type="ECO:0000256" key="6">
    <source>
        <dbReference type="ARBA" id="ARBA00047939"/>
    </source>
</evidence>
<dbReference type="InterPro" id="IPR003812">
    <property type="entry name" value="Fido"/>
</dbReference>
<dbReference type="SUPFAM" id="SSF140931">
    <property type="entry name" value="Fic-like"/>
    <property type="match status" value="1"/>
</dbReference>
<dbReference type="PROSITE" id="PS51459">
    <property type="entry name" value="FIDO"/>
    <property type="match status" value="1"/>
</dbReference>
<accession>A0A928Q4S0</accession>
<dbReference type="PANTHER" id="PTHR39560">
    <property type="entry name" value="PROTEIN ADENYLYLTRANSFERASE FIC-RELATED"/>
    <property type="match status" value="1"/>
</dbReference>
<proteinExistence type="predicted"/>
<dbReference type="EC" id="2.7.7.108" evidence="5"/>
<dbReference type="AlphaFoldDB" id="A0A928Q4S0"/>
<evidence type="ECO:0000256" key="3">
    <source>
        <dbReference type="ARBA" id="ARBA00022741"/>
    </source>
</evidence>
<dbReference type="Proteomes" id="UP000754750">
    <property type="component" value="Unassembled WGS sequence"/>
</dbReference>
<dbReference type="InterPro" id="IPR036597">
    <property type="entry name" value="Fido-like_dom_sf"/>
</dbReference>
<dbReference type="GO" id="GO:0051302">
    <property type="term" value="P:regulation of cell division"/>
    <property type="evidence" value="ECO:0007669"/>
    <property type="project" value="TreeGrafter"/>
</dbReference>
<dbReference type="Gene3D" id="1.10.3290.10">
    <property type="entry name" value="Fido-like domain"/>
    <property type="match status" value="1"/>
</dbReference>
<keyword evidence="1" id="KW-0808">Transferase</keyword>
<dbReference type="Pfam" id="PF02661">
    <property type="entry name" value="Fic"/>
    <property type="match status" value="1"/>
</dbReference>
<keyword evidence="2" id="KW-0548">Nucleotidyltransferase</keyword>
<dbReference type="PANTHER" id="PTHR39560:SF1">
    <property type="entry name" value="PROTEIN ADENYLYLTRANSFERASE FIC-RELATED"/>
    <property type="match status" value="1"/>
</dbReference>
<gene>
    <name evidence="9" type="ORF">E7512_11890</name>
</gene>
<evidence type="ECO:0000259" key="8">
    <source>
        <dbReference type="PROSITE" id="PS51459"/>
    </source>
</evidence>
<name>A0A928Q4S0_9FIRM</name>
<feature type="domain" description="Fido" evidence="8">
    <location>
        <begin position="59"/>
        <end position="195"/>
    </location>
</feature>
<keyword evidence="4" id="KW-0067">ATP-binding</keyword>
<protein>
    <recommendedName>
        <fullName evidence="5">protein adenylyltransferase</fullName>
        <ecNumber evidence="5">2.7.7.108</ecNumber>
    </recommendedName>
</protein>
<comment type="caution">
    <text evidence="9">The sequence shown here is derived from an EMBL/GenBank/DDBJ whole genome shotgun (WGS) entry which is preliminary data.</text>
</comment>